<sequence>MSDQSNQSELETHLFFLCTQVVYRRNHLLQDALRPLEILPTEYRILSAVLRKGPLTMQELAQWTAYERTRVTRILHAMEARAWIERSTSAQDKRSVVVQITESGREMFWQAKVIVDQVTDLAMSDNSEEEIAQLRHGLTVLRKKLMAMES</sequence>
<dbReference type="Pfam" id="PF12802">
    <property type="entry name" value="MarR_2"/>
    <property type="match status" value="1"/>
</dbReference>
<accession>A0ABW8Z7R2</accession>
<evidence type="ECO:0000259" key="4">
    <source>
        <dbReference type="PROSITE" id="PS50995"/>
    </source>
</evidence>
<dbReference type="Gene3D" id="1.10.10.10">
    <property type="entry name" value="Winged helix-like DNA-binding domain superfamily/Winged helix DNA-binding domain"/>
    <property type="match status" value="1"/>
</dbReference>
<keyword evidence="3" id="KW-0804">Transcription</keyword>
<dbReference type="PROSITE" id="PS50995">
    <property type="entry name" value="HTH_MARR_2"/>
    <property type="match status" value="1"/>
</dbReference>
<dbReference type="InterPro" id="IPR036388">
    <property type="entry name" value="WH-like_DNA-bd_sf"/>
</dbReference>
<dbReference type="PRINTS" id="PR00598">
    <property type="entry name" value="HTHMARR"/>
</dbReference>
<evidence type="ECO:0000256" key="3">
    <source>
        <dbReference type="ARBA" id="ARBA00023163"/>
    </source>
</evidence>
<keyword evidence="2" id="KW-0238">DNA-binding</keyword>
<proteinExistence type="predicted"/>
<dbReference type="InterPro" id="IPR000835">
    <property type="entry name" value="HTH_MarR-typ"/>
</dbReference>
<dbReference type="InterPro" id="IPR036390">
    <property type="entry name" value="WH_DNA-bd_sf"/>
</dbReference>
<feature type="domain" description="HTH marR-type" evidence="4">
    <location>
        <begin position="11"/>
        <end position="143"/>
    </location>
</feature>
<evidence type="ECO:0000256" key="2">
    <source>
        <dbReference type="ARBA" id="ARBA00023125"/>
    </source>
</evidence>
<reference evidence="5 6" key="1">
    <citation type="journal article" date="2024" name="Chem. Sci.">
        <title>Discovery of megapolipeptins by genome mining of a Burkholderiales bacteria collection.</title>
        <authorList>
            <person name="Paulo B.S."/>
            <person name="Recchia M.J.J."/>
            <person name="Lee S."/>
            <person name="Fergusson C.H."/>
            <person name="Romanowski S.B."/>
            <person name="Hernandez A."/>
            <person name="Krull N."/>
            <person name="Liu D.Y."/>
            <person name="Cavanagh H."/>
            <person name="Bos A."/>
            <person name="Gray C.A."/>
            <person name="Murphy B.T."/>
            <person name="Linington R.G."/>
            <person name="Eustaquio A.S."/>
        </authorList>
    </citation>
    <scope>NUCLEOTIDE SEQUENCE [LARGE SCALE GENOMIC DNA]</scope>
    <source>
        <strain evidence="5 6">RL21-008-BIB-B</strain>
    </source>
</reference>
<dbReference type="PANTHER" id="PTHR42756">
    <property type="entry name" value="TRANSCRIPTIONAL REGULATOR, MARR"/>
    <property type="match status" value="1"/>
</dbReference>
<dbReference type="SUPFAM" id="SSF46785">
    <property type="entry name" value="Winged helix' DNA-binding domain"/>
    <property type="match status" value="1"/>
</dbReference>
<name>A0ABW8Z7R2_9BURK</name>
<comment type="caution">
    <text evidence="5">The sequence shown here is derived from an EMBL/GenBank/DDBJ whole genome shotgun (WGS) entry which is preliminary data.</text>
</comment>
<dbReference type="RefSeq" id="WP_408168038.1">
    <property type="nucleotide sequence ID" value="NZ_JAQQFR010000006.1"/>
</dbReference>
<dbReference type="EMBL" id="JAQQFR010000006">
    <property type="protein sequence ID" value="MFL9879054.1"/>
    <property type="molecule type" value="Genomic_DNA"/>
</dbReference>
<keyword evidence="1" id="KW-0805">Transcription regulation</keyword>
<gene>
    <name evidence="5" type="ORF">PQR63_11710</name>
</gene>
<protein>
    <submittedName>
        <fullName evidence="5">MarR family transcriptional regulator</fullName>
    </submittedName>
</protein>
<dbReference type="SMART" id="SM00347">
    <property type="entry name" value="HTH_MARR"/>
    <property type="match status" value="1"/>
</dbReference>
<evidence type="ECO:0000313" key="5">
    <source>
        <dbReference type="EMBL" id="MFL9879054.1"/>
    </source>
</evidence>
<dbReference type="PANTHER" id="PTHR42756:SF1">
    <property type="entry name" value="TRANSCRIPTIONAL REPRESSOR OF EMRAB OPERON"/>
    <property type="match status" value="1"/>
</dbReference>
<evidence type="ECO:0000256" key="1">
    <source>
        <dbReference type="ARBA" id="ARBA00023015"/>
    </source>
</evidence>
<evidence type="ECO:0000313" key="6">
    <source>
        <dbReference type="Proteomes" id="UP001629214"/>
    </source>
</evidence>
<dbReference type="Proteomes" id="UP001629214">
    <property type="component" value="Unassembled WGS sequence"/>
</dbReference>
<organism evidence="5 6">
    <name type="scientific">Herbaspirillum rhizosphaerae</name>
    <dbReference type="NCBI Taxonomy" id="346179"/>
    <lineage>
        <taxon>Bacteria</taxon>
        <taxon>Pseudomonadati</taxon>
        <taxon>Pseudomonadota</taxon>
        <taxon>Betaproteobacteria</taxon>
        <taxon>Burkholderiales</taxon>
        <taxon>Oxalobacteraceae</taxon>
        <taxon>Herbaspirillum</taxon>
    </lineage>
</organism>
<keyword evidence="6" id="KW-1185">Reference proteome</keyword>